<sequence>MMRFKVATMKARRVQVWTRGRVEGLRRRQHNSFFFLLHYFLFTTISPRPGLVRLDISQRPFHEHLFLFRYPGLFVFPSIFLEVVALSPNCCPCLCH</sequence>
<name>A0A067N1S1_BOTB1</name>
<protein>
    <submittedName>
        <fullName evidence="1">Uncharacterized protein</fullName>
    </submittedName>
</protein>
<dbReference type="HOGENOM" id="CLU_2359438_0_0_1"/>
<dbReference type="Proteomes" id="UP000027195">
    <property type="component" value="Unassembled WGS sequence"/>
</dbReference>
<organism evidence="1 2">
    <name type="scientific">Botryobasidium botryosum (strain FD-172 SS1)</name>
    <dbReference type="NCBI Taxonomy" id="930990"/>
    <lineage>
        <taxon>Eukaryota</taxon>
        <taxon>Fungi</taxon>
        <taxon>Dikarya</taxon>
        <taxon>Basidiomycota</taxon>
        <taxon>Agaricomycotina</taxon>
        <taxon>Agaricomycetes</taxon>
        <taxon>Cantharellales</taxon>
        <taxon>Botryobasidiaceae</taxon>
        <taxon>Botryobasidium</taxon>
    </lineage>
</organism>
<gene>
    <name evidence="1" type="ORF">BOTBODRAFT_550048</name>
</gene>
<proteinExistence type="predicted"/>
<evidence type="ECO:0000313" key="2">
    <source>
        <dbReference type="Proteomes" id="UP000027195"/>
    </source>
</evidence>
<evidence type="ECO:0000313" key="1">
    <source>
        <dbReference type="EMBL" id="KDQ18107.1"/>
    </source>
</evidence>
<reference evidence="2" key="1">
    <citation type="journal article" date="2014" name="Proc. Natl. Acad. Sci. U.S.A.">
        <title>Extensive sampling of basidiomycete genomes demonstrates inadequacy of the white-rot/brown-rot paradigm for wood decay fungi.</title>
        <authorList>
            <person name="Riley R."/>
            <person name="Salamov A.A."/>
            <person name="Brown D.W."/>
            <person name="Nagy L.G."/>
            <person name="Floudas D."/>
            <person name="Held B.W."/>
            <person name="Levasseur A."/>
            <person name="Lombard V."/>
            <person name="Morin E."/>
            <person name="Otillar R."/>
            <person name="Lindquist E.A."/>
            <person name="Sun H."/>
            <person name="LaButti K.M."/>
            <person name="Schmutz J."/>
            <person name="Jabbour D."/>
            <person name="Luo H."/>
            <person name="Baker S.E."/>
            <person name="Pisabarro A.G."/>
            <person name="Walton J.D."/>
            <person name="Blanchette R.A."/>
            <person name="Henrissat B."/>
            <person name="Martin F."/>
            <person name="Cullen D."/>
            <person name="Hibbett D.S."/>
            <person name="Grigoriev I.V."/>
        </authorList>
    </citation>
    <scope>NUCLEOTIDE SEQUENCE [LARGE SCALE GENOMIC DNA]</scope>
    <source>
        <strain evidence="2">FD-172 SS1</strain>
    </source>
</reference>
<keyword evidence="2" id="KW-1185">Reference proteome</keyword>
<accession>A0A067N1S1</accession>
<dbReference type="InParanoid" id="A0A067N1S1"/>
<dbReference type="EMBL" id="KL198022">
    <property type="protein sequence ID" value="KDQ18107.1"/>
    <property type="molecule type" value="Genomic_DNA"/>
</dbReference>
<dbReference type="AlphaFoldDB" id="A0A067N1S1"/>